<dbReference type="FunFam" id="2.60.40.420:FF:000003">
    <property type="entry name" value="Blue copper"/>
    <property type="match status" value="1"/>
</dbReference>
<dbReference type="PANTHER" id="PTHR33021:SF339">
    <property type="entry name" value="OS07G0570600 PROTEIN"/>
    <property type="match status" value="1"/>
</dbReference>
<evidence type="ECO:0000256" key="4">
    <source>
        <dbReference type="SAM" id="MobiDB-lite"/>
    </source>
</evidence>
<reference evidence="8 9" key="1">
    <citation type="submission" date="2022-12" db="EMBL/GenBank/DDBJ databases">
        <title>Chromosome-scale assembly of the Ensete ventricosum genome.</title>
        <authorList>
            <person name="Dussert Y."/>
            <person name="Stocks J."/>
            <person name="Wendawek A."/>
            <person name="Woldeyes F."/>
            <person name="Nichols R.A."/>
            <person name="Borrell J.S."/>
        </authorList>
    </citation>
    <scope>NUCLEOTIDE SEQUENCE [LARGE SCALE GENOMIC DNA]</scope>
    <source>
        <strain evidence="9">cv. Maze</strain>
        <tissue evidence="8">Seeds</tissue>
    </source>
</reference>
<keyword evidence="5" id="KW-0472">Membrane</keyword>
<sequence length="191" mass="19452">MAMAAASVVFLLAAVVGRSEGAVYKVGDAVGWTILGSPNYTAWSLSKNFKMGDTIVFEYSKNVHNVLEVSKAEYDACAATSPMSTYTSGNDSIAMKTKGHHYFICGIPGHCSAGQRVDIQVSKPSSAAPSTPAPAYPPARVGSSRGSNGGIATPAAAPRASGGPRCVAKVFGIGLAVFSFAAAVSGGIVMD</sequence>
<protein>
    <recommendedName>
        <fullName evidence="7">Phytocyanin domain-containing protein</fullName>
    </recommendedName>
</protein>
<keyword evidence="5" id="KW-1133">Transmembrane helix</keyword>
<evidence type="ECO:0000256" key="6">
    <source>
        <dbReference type="SAM" id="SignalP"/>
    </source>
</evidence>
<proteinExistence type="predicted"/>
<evidence type="ECO:0000313" key="9">
    <source>
        <dbReference type="Proteomes" id="UP001222027"/>
    </source>
</evidence>
<dbReference type="GO" id="GO:0009055">
    <property type="term" value="F:electron transfer activity"/>
    <property type="evidence" value="ECO:0007669"/>
    <property type="project" value="InterPro"/>
</dbReference>
<dbReference type="Pfam" id="PF02298">
    <property type="entry name" value="Cu_bind_like"/>
    <property type="match status" value="1"/>
</dbReference>
<dbReference type="Proteomes" id="UP001222027">
    <property type="component" value="Unassembled WGS sequence"/>
</dbReference>
<dbReference type="AlphaFoldDB" id="A0AAV8PHQ8"/>
<evidence type="ECO:0000313" key="8">
    <source>
        <dbReference type="EMBL" id="KAJ8491003.1"/>
    </source>
</evidence>
<dbReference type="InterPro" id="IPR003245">
    <property type="entry name" value="Phytocyanin_dom"/>
</dbReference>
<dbReference type="SUPFAM" id="SSF49503">
    <property type="entry name" value="Cupredoxins"/>
    <property type="match status" value="1"/>
</dbReference>
<evidence type="ECO:0000256" key="1">
    <source>
        <dbReference type="ARBA" id="ARBA00022723"/>
    </source>
</evidence>
<feature type="chain" id="PRO_5043574871" description="Phytocyanin domain-containing protein" evidence="6">
    <location>
        <begin position="22"/>
        <end position="191"/>
    </location>
</feature>
<feature type="compositionally biased region" description="Low complexity" evidence="4">
    <location>
        <begin position="150"/>
        <end position="163"/>
    </location>
</feature>
<feature type="domain" description="Phytocyanin" evidence="7">
    <location>
        <begin position="22"/>
        <end position="123"/>
    </location>
</feature>
<evidence type="ECO:0000259" key="7">
    <source>
        <dbReference type="PROSITE" id="PS51485"/>
    </source>
</evidence>
<keyword evidence="3" id="KW-0325">Glycoprotein</keyword>
<name>A0AAV8PHQ8_ENSVE</name>
<keyword evidence="6" id="KW-0732">Signal</keyword>
<dbReference type="InterPro" id="IPR028871">
    <property type="entry name" value="BlueCu_1_BS"/>
</dbReference>
<evidence type="ECO:0000256" key="5">
    <source>
        <dbReference type="SAM" id="Phobius"/>
    </source>
</evidence>
<dbReference type="PROSITE" id="PS00196">
    <property type="entry name" value="COPPER_BLUE"/>
    <property type="match status" value="1"/>
</dbReference>
<organism evidence="8 9">
    <name type="scientific">Ensete ventricosum</name>
    <name type="common">Abyssinian banana</name>
    <name type="synonym">Musa ensete</name>
    <dbReference type="NCBI Taxonomy" id="4639"/>
    <lineage>
        <taxon>Eukaryota</taxon>
        <taxon>Viridiplantae</taxon>
        <taxon>Streptophyta</taxon>
        <taxon>Embryophyta</taxon>
        <taxon>Tracheophyta</taxon>
        <taxon>Spermatophyta</taxon>
        <taxon>Magnoliopsida</taxon>
        <taxon>Liliopsida</taxon>
        <taxon>Zingiberales</taxon>
        <taxon>Musaceae</taxon>
        <taxon>Ensete</taxon>
    </lineage>
</organism>
<keyword evidence="9" id="KW-1185">Reference proteome</keyword>
<dbReference type="GO" id="GO:0005886">
    <property type="term" value="C:plasma membrane"/>
    <property type="evidence" value="ECO:0007669"/>
    <property type="project" value="TreeGrafter"/>
</dbReference>
<dbReference type="GO" id="GO:0046872">
    <property type="term" value="F:metal ion binding"/>
    <property type="evidence" value="ECO:0007669"/>
    <property type="project" value="UniProtKB-KW"/>
</dbReference>
<gene>
    <name evidence="8" type="ORF">OPV22_012724</name>
</gene>
<feature type="signal peptide" evidence="6">
    <location>
        <begin position="1"/>
        <end position="21"/>
    </location>
</feature>
<keyword evidence="2" id="KW-0186">Copper</keyword>
<dbReference type="EMBL" id="JAQQAF010000004">
    <property type="protein sequence ID" value="KAJ8491003.1"/>
    <property type="molecule type" value="Genomic_DNA"/>
</dbReference>
<dbReference type="PANTHER" id="PTHR33021">
    <property type="entry name" value="BLUE COPPER PROTEIN"/>
    <property type="match status" value="1"/>
</dbReference>
<evidence type="ECO:0000256" key="3">
    <source>
        <dbReference type="ARBA" id="ARBA00023180"/>
    </source>
</evidence>
<dbReference type="InterPro" id="IPR008972">
    <property type="entry name" value="Cupredoxin"/>
</dbReference>
<feature type="transmembrane region" description="Helical" evidence="5">
    <location>
        <begin position="170"/>
        <end position="190"/>
    </location>
</feature>
<keyword evidence="1" id="KW-0479">Metal-binding</keyword>
<comment type="caution">
    <text evidence="8">The sequence shown here is derived from an EMBL/GenBank/DDBJ whole genome shotgun (WGS) entry which is preliminary data.</text>
</comment>
<dbReference type="InterPro" id="IPR039391">
    <property type="entry name" value="Phytocyanin-like"/>
</dbReference>
<dbReference type="Gene3D" id="2.60.40.420">
    <property type="entry name" value="Cupredoxins - blue copper proteins"/>
    <property type="match status" value="1"/>
</dbReference>
<dbReference type="PROSITE" id="PS51485">
    <property type="entry name" value="PHYTOCYANIN"/>
    <property type="match status" value="1"/>
</dbReference>
<evidence type="ECO:0000256" key="2">
    <source>
        <dbReference type="ARBA" id="ARBA00023008"/>
    </source>
</evidence>
<accession>A0AAV8PHQ8</accession>
<feature type="region of interest" description="Disordered" evidence="4">
    <location>
        <begin position="123"/>
        <end position="163"/>
    </location>
</feature>
<keyword evidence="5" id="KW-0812">Transmembrane</keyword>